<dbReference type="SUPFAM" id="SSF51316">
    <property type="entry name" value="Mss4-like"/>
    <property type="match status" value="1"/>
</dbReference>
<dbReference type="PANTHER" id="PTHR33337:SF40">
    <property type="entry name" value="CENP-V_GFA DOMAIN-CONTAINING PROTEIN-RELATED"/>
    <property type="match status" value="1"/>
</dbReference>
<dbReference type="PROSITE" id="PS51257">
    <property type="entry name" value="PROKAR_LIPOPROTEIN"/>
    <property type="match status" value="1"/>
</dbReference>
<evidence type="ECO:0000256" key="4">
    <source>
        <dbReference type="ARBA" id="ARBA00023239"/>
    </source>
</evidence>
<protein>
    <submittedName>
        <fullName evidence="6">GFA family protein</fullName>
    </submittedName>
</protein>
<evidence type="ECO:0000259" key="5">
    <source>
        <dbReference type="PROSITE" id="PS51891"/>
    </source>
</evidence>
<dbReference type="Gene3D" id="3.90.1590.10">
    <property type="entry name" value="glutathione-dependent formaldehyde- activating enzyme (gfa)"/>
    <property type="match status" value="1"/>
</dbReference>
<organism evidence="6 7">
    <name type="scientific">Chenggangzhangella methanolivorans</name>
    <dbReference type="NCBI Taxonomy" id="1437009"/>
    <lineage>
        <taxon>Bacteria</taxon>
        <taxon>Pseudomonadati</taxon>
        <taxon>Pseudomonadota</taxon>
        <taxon>Alphaproteobacteria</taxon>
        <taxon>Hyphomicrobiales</taxon>
        <taxon>Methylopilaceae</taxon>
        <taxon>Chenggangzhangella</taxon>
    </lineage>
</organism>
<dbReference type="KEGG" id="cmet:K6K41_14165"/>
<keyword evidence="7" id="KW-1185">Reference proteome</keyword>
<dbReference type="PANTHER" id="PTHR33337">
    <property type="entry name" value="GFA DOMAIN-CONTAINING PROTEIN"/>
    <property type="match status" value="1"/>
</dbReference>
<dbReference type="InterPro" id="IPR006913">
    <property type="entry name" value="CENP-V/GFA"/>
</dbReference>
<dbReference type="Pfam" id="PF04828">
    <property type="entry name" value="GFA"/>
    <property type="match status" value="1"/>
</dbReference>
<dbReference type="EMBL" id="CP081869">
    <property type="protein sequence ID" value="QZN98289.1"/>
    <property type="molecule type" value="Genomic_DNA"/>
</dbReference>
<evidence type="ECO:0000256" key="2">
    <source>
        <dbReference type="ARBA" id="ARBA00022723"/>
    </source>
</evidence>
<evidence type="ECO:0000313" key="7">
    <source>
        <dbReference type="Proteomes" id="UP000825701"/>
    </source>
</evidence>
<sequence length="150" mass="16851">MTDWKLPIEGSCRCGEVRLRIGAPPMIAMACHCAGCQKMSSSAFSLSAAFPTDAFEVVSGEPALGGLKREIRHYFCPSCMSWLFSRMEGFEWFTNVRPTMLEEPERFAPFVETWTAERLPFAQTGAEKSYPGFPPMEDFEPLMKAYAEKA</sequence>
<evidence type="ECO:0000313" key="6">
    <source>
        <dbReference type="EMBL" id="QZN98289.1"/>
    </source>
</evidence>
<dbReference type="PROSITE" id="PS51891">
    <property type="entry name" value="CENP_V_GFA"/>
    <property type="match status" value="1"/>
</dbReference>
<dbReference type="GO" id="GO:0046872">
    <property type="term" value="F:metal ion binding"/>
    <property type="evidence" value="ECO:0007669"/>
    <property type="project" value="UniProtKB-KW"/>
</dbReference>
<keyword evidence="3" id="KW-0862">Zinc</keyword>
<name>A0A9E6R6P0_9HYPH</name>
<proteinExistence type="inferred from homology"/>
<evidence type="ECO:0000256" key="1">
    <source>
        <dbReference type="ARBA" id="ARBA00005495"/>
    </source>
</evidence>
<feature type="domain" description="CENP-V/GFA" evidence="5">
    <location>
        <begin position="8"/>
        <end position="137"/>
    </location>
</feature>
<dbReference type="GO" id="GO:0016846">
    <property type="term" value="F:carbon-sulfur lyase activity"/>
    <property type="evidence" value="ECO:0007669"/>
    <property type="project" value="InterPro"/>
</dbReference>
<dbReference type="RefSeq" id="WP_261401194.1">
    <property type="nucleotide sequence ID" value="NZ_CP081869.1"/>
</dbReference>
<comment type="similarity">
    <text evidence="1">Belongs to the Gfa family.</text>
</comment>
<keyword evidence="4" id="KW-0456">Lyase</keyword>
<gene>
    <name evidence="6" type="ORF">K6K41_14165</name>
</gene>
<evidence type="ECO:0000256" key="3">
    <source>
        <dbReference type="ARBA" id="ARBA00022833"/>
    </source>
</evidence>
<keyword evidence="2" id="KW-0479">Metal-binding</keyword>
<accession>A0A9E6R6P0</accession>
<dbReference type="Proteomes" id="UP000825701">
    <property type="component" value="Chromosome"/>
</dbReference>
<reference evidence="6" key="1">
    <citation type="submission" date="2021-08" db="EMBL/GenBank/DDBJ databases">
        <authorList>
            <person name="Zhang H."/>
            <person name="Xu M."/>
            <person name="Yu Z."/>
            <person name="Yang L."/>
            <person name="Cai Y."/>
        </authorList>
    </citation>
    <scope>NUCLEOTIDE SEQUENCE</scope>
    <source>
        <strain evidence="6">CHL1</strain>
    </source>
</reference>
<dbReference type="InterPro" id="IPR011057">
    <property type="entry name" value="Mss4-like_sf"/>
</dbReference>
<dbReference type="AlphaFoldDB" id="A0A9E6R6P0"/>